<proteinExistence type="predicted"/>
<dbReference type="RefSeq" id="WP_347437497.1">
    <property type="nucleotide sequence ID" value="NZ_CP089291.1"/>
</dbReference>
<sequence length="408" mass="46708">MQVVLKRKNINNIELAKALIGVMNSEGIAHEVLENLKKSEDHNHDEPIPEKYIRSIVSKMNEEFNSLLMTLFRNIDKWFAYVSRKGKSFLRKAENEPPPLLSQEQIDELKMLIESHFRAAIGIRYNIPKDLQKRWAKAGIEKPDEDLETWIRQAYVAGRLADVLTNSSTYAEMVRMVKKLPLSRMDRLVLDAAKQNAAKYIKSCGVKFGDVAEEVILNNNKSALHDIVQGYFSGDLKHTTYNAERLSPEEVQHLLSTDKQVKGWRELSTELKNRFKAADMSRDWDRVAVSEIRYATNLGRLVNIQVEGGGDPDEIDVYYHVQPTACKYCKELYLEPDGTPKIFKLSEILRNVQETGGMQIGLKASRIGEEGGWVPNALAHPFCHCYMVRYIKGYKMITPVKDSMKTRD</sequence>
<evidence type="ECO:0008006" key="3">
    <source>
        <dbReference type="Google" id="ProtNLM"/>
    </source>
</evidence>
<reference evidence="1" key="1">
    <citation type="submission" date="2021-12" db="EMBL/GenBank/DDBJ databases">
        <title>Alicyclobacillaceae gen. nov., sp. nov., isolated from chalcocite enrichment system.</title>
        <authorList>
            <person name="Jiang Z."/>
        </authorList>
    </citation>
    <scope>NUCLEOTIDE SEQUENCE</scope>
    <source>
        <strain evidence="1">MYW30-H2</strain>
    </source>
</reference>
<name>A0ABY4CNM7_9BACL</name>
<evidence type="ECO:0000313" key="1">
    <source>
        <dbReference type="EMBL" id="UOF90798.1"/>
    </source>
</evidence>
<dbReference type="EMBL" id="CP089291">
    <property type="protein sequence ID" value="UOF90798.1"/>
    <property type="molecule type" value="Genomic_DNA"/>
</dbReference>
<organism evidence="1 2">
    <name type="scientific">Fodinisporobacter ferrooxydans</name>
    <dbReference type="NCBI Taxonomy" id="2901836"/>
    <lineage>
        <taxon>Bacteria</taxon>
        <taxon>Bacillati</taxon>
        <taxon>Bacillota</taxon>
        <taxon>Bacilli</taxon>
        <taxon>Bacillales</taxon>
        <taxon>Alicyclobacillaceae</taxon>
        <taxon>Fodinisporobacter</taxon>
    </lineage>
</organism>
<protein>
    <recommendedName>
        <fullName evidence="3">Phage head morphogenesis domain-containing protein</fullName>
    </recommendedName>
</protein>
<keyword evidence="2" id="KW-1185">Reference proteome</keyword>
<gene>
    <name evidence="1" type="ORF">LSG31_00500</name>
</gene>
<accession>A0ABY4CNM7</accession>
<evidence type="ECO:0000313" key="2">
    <source>
        <dbReference type="Proteomes" id="UP000830167"/>
    </source>
</evidence>
<dbReference type="Proteomes" id="UP000830167">
    <property type="component" value="Chromosome"/>
</dbReference>